<proteinExistence type="predicted"/>
<accession>A0ACC3TRR6</accession>
<organism evidence="1 2">
    <name type="scientific">Lipomyces orientalis</name>
    <dbReference type="NCBI Taxonomy" id="1233043"/>
    <lineage>
        <taxon>Eukaryota</taxon>
        <taxon>Fungi</taxon>
        <taxon>Dikarya</taxon>
        <taxon>Ascomycota</taxon>
        <taxon>Saccharomycotina</taxon>
        <taxon>Lipomycetes</taxon>
        <taxon>Lipomycetales</taxon>
        <taxon>Lipomycetaceae</taxon>
        <taxon>Lipomyces</taxon>
    </lineage>
</organism>
<gene>
    <name evidence="1" type="ORF">V1517DRAFT_320614</name>
</gene>
<protein>
    <submittedName>
        <fullName evidence="1">Uncharacterized protein</fullName>
    </submittedName>
</protein>
<reference evidence="2" key="1">
    <citation type="journal article" date="2024" name="Front. Bioeng. Biotechnol.">
        <title>Genome-scale model development and genomic sequencing of the oleaginous clade Lipomyces.</title>
        <authorList>
            <person name="Czajka J.J."/>
            <person name="Han Y."/>
            <person name="Kim J."/>
            <person name="Mondo S.J."/>
            <person name="Hofstad B.A."/>
            <person name="Robles A."/>
            <person name="Haridas S."/>
            <person name="Riley R."/>
            <person name="LaButti K."/>
            <person name="Pangilinan J."/>
            <person name="Andreopoulos W."/>
            <person name="Lipzen A."/>
            <person name="Yan J."/>
            <person name="Wang M."/>
            <person name="Ng V."/>
            <person name="Grigoriev I.V."/>
            <person name="Spatafora J.W."/>
            <person name="Magnuson J.K."/>
            <person name="Baker S.E."/>
            <person name="Pomraning K.R."/>
        </authorList>
    </citation>
    <scope>NUCLEOTIDE SEQUENCE [LARGE SCALE GENOMIC DNA]</scope>
    <source>
        <strain evidence="2">CBS 10300</strain>
    </source>
</reference>
<name>A0ACC3TRR6_9ASCO</name>
<comment type="caution">
    <text evidence="1">The sequence shown here is derived from an EMBL/GenBank/DDBJ whole genome shotgun (WGS) entry which is preliminary data.</text>
</comment>
<evidence type="ECO:0000313" key="2">
    <source>
        <dbReference type="Proteomes" id="UP001489719"/>
    </source>
</evidence>
<dbReference type="EMBL" id="MU970062">
    <property type="protein sequence ID" value="KAK9323385.1"/>
    <property type="molecule type" value="Genomic_DNA"/>
</dbReference>
<sequence length="75" mass="8563">MRLVVLRIRYYFSMTVAVIAMLPHLVAPKHSDDLCIRCTKRLAPDRNSPPRPSRPVRRSAARFSINLALHVVSPQ</sequence>
<keyword evidence="2" id="KW-1185">Reference proteome</keyword>
<evidence type="ECO:0000313" key="1">
    <source>
        <dbReference type="EMBL" id="KAK9323385.1"/>
    </source>
</evidence>
<dbReference type="Proteomes" id="UP001489719">
    <property type="component" value="Unassembled WGS sequence"/>
</dbReference>